<dbReference type="Pfam" id="PF02558">
    <property type="entry name" value="ApbA"/>
    <property type="match status" value="1"/>
</dbReference>
<keyword evidence="3" id="KW-0560">Oxidoreductase</keyword>
<comment type="caution">
    <text evidence="7">The sequence shown here is derived from an EMBL/GenBank/DDBJ whole genome shotgun (WGS) entry which is preliminary data.</text>
</comment>
<sequence length="527" mass="59289">MTETALRAATSPPSLQFYLLASRDCLKPPPRSKVAFATRVTVREGCLSTTVAKSSCPVAKVAASRTLRLSARISPSHSPCICDSINTCLASRRHHGTVTTTTTDSHKSRETPSPTSMTPQSPRRPWSNPTQAEPSVNKTRPTPRFYVPSVLLPREVAAQSPTVHKIHILGEDERSKFIAHALSSVYDSVEMLGWRSQSSSKYRNIQRSRPNSPRASPDIESNLAGPRLPAQNDNSRIDKLVVTGHAHEAVKALEAVKHRIDQDTTVCLMNDGLGVLEDVRRKIFQGTDDTAPNFLLGHLTHRLVFNRTYDAVTQLKRGETKLTSAQQPLMHAKDLQKIESRPNLVAALEEARDLHCSFHPFDRWLRFKLPSVIFDSVVEPVCVLLEVPYQGLLQNPPAQRLMQGLLSEIILVLQSMPELQQSTVMRDYIYSKGIRKFMYGRIAAKRTQPSHLSRRIEKGLPTDVEYLNGYFLRRGRERGIDMRMNLMMRDMIKAKHSLAVERLNSFVPMEETSIPSDLGFRYRTSPT</sequence>
<evidence type="ECO:0000259" key="5">
    <source>
        <dbReference type="Pfam" id="PF02558"/>
    </source>
</evidence>
<dbReference type="GO" id="GO:0050661">
    <property type="term" value="F:NADP binding"/>
    <property type="evidence" value="ECO:0007669"/>
    <property type="project" value="TreeGrafter"/>
</dbReference>
<dbReference type="OrthoDB" id="73846at2759"/>
<feature type="region of interest" description="Disordered" evidence="4">
    <location>
        <begin position="197"/>
        <end position="232"/>
    </location>
</feature>
<evidence type="ECO:0000256" key="3">
    <source>
        <dbReference type="ARBA" id="ARBA00023002"/>
    </source>
</evidence>
<feature type="domain" description="Ketopantoate reductase N-terminal" evidence="5">
    <location>
        <begin position="224"/>
        <end position="321"/>
    </location>
</feature>
<proteinExistence type="inferred from homology"/>
<dbReference type="Gene3D" id="1.10.1040.10">
    <property type="entry name" value="N-(1-d-carboxylethyl)-l-norvaline Dehydrogenase, domain 2"/>
    <property type="match status" value="1"/>
</dbReference>
<dbReference type="PANTHER" id="PTHR43765:SF2">
    <property type="entry name" value="2-DEHYDROPANTOATE 2-REDUCTASE"/>
    <property type="match status" value="1"/>
</dbReference>
<protein>
    <recommendedName>
        <fullName evidence="9">2-dehydropantoate 2-reductase</fullName>
    </recommendedName>
</protein>
<dbReference type="PANTHER" id="PTHR43765">
    <property type="entry name" value="2-DEHYDROPANTOATE 2-REDUCTASE-RELATED"/>
    <property type="match status" value="1"/>
</dbReference>
<organism evidence="7 8">
    <name type="scientific">Claviceps pusilla</name>
    <dbReference type="NCBI Taxonomy" id="123648"/>
    <lineage>
        <taxon>Eukaryota</taxon>
        <taxon>Fungi</taxon>
        <taxon>Dikarya</taxon>
        <taxon>Ascomycota</taxon>
        <taxon>Pezizomycotina</taxon>
        <taxon>Sordariomycetes</taxon>
        <taxon>Hypocreomycetidae</taxon>
        <taxon>Hypocreales</taxon>
        <taxon>Clavicipitaceae</taxon>
        <taxon>Claviceps</taxon>
    </lineage>
</organism>
<feature type="compositionally biased region" description="Low complexity" evidence="4">
    <location>
        <begin position="111"/>
        <end position="125"/>
    </location>
</feature>
<comment type="similarity">
    <text evidence="1">Belongs to the ketopantoate reductase family.</text>
</comment>
<dbReference type="InterPro" id="IPR013332">
    <property type="entry name" value="KPR_N"/>
</dbReference>
<keyword evidence="2" id="KW-0521">NADP</keyword>
<evidence type="ECO:0008006" key="9">
    <source>
        <dbReference type="Google" id="ProtNLM"/>
    </source>
</evidence>
<feature type="region of interest" description="Disordered" evidence="4">
    <location>
        <begin position="96"/>
        <end position="143"/>
    </location>
</feature>
<evidence type="ECO:0000313" key="8">
    <source>
        <dbReference type="Proteomes" id="UP000748025"/>
    </source>
</evidence>
<feature type="compositionally biased region" description="Polar residues" evidence="4">
    <location>
        <begin position="197"/>
        <end position="214"/>
    </location>
</feature>
<reference evidence="7" key="1">
    <citation type="journal article" date="2020" name="bioRxiv">
        <title>Whole genome comparisons of ergot fungi reveals the divergence and evolution of species within the genus Claviceps are the result of varying mechanisms driving genome evolution and host range expansion.</title>
        <authorList>
            <person name="Wyka S.A."/>
            <person name="Mondo S.J."/>
            <person name="Liu M."/>
            <person name="Dettman J."/>
            <person name="Nalam V."/>
            <person name="Broders K.D."/>
        </authorList>
    </citation>
    <scope>NUCLEOTIDE SEQUENCE</scope>
    <source>
        <strain evidence="7">CCC 602</strain>
    </source>
</reference>
<dbReference type="SUPFAM" id="SSF48179">
    <property type="entry name" value="6-phosphogluconate dehydrogenase C-terminal domain-like"/>
    <property type="match status" value="1"/>
</dbReference>
<dbReference type="InterPro" id="IPR013752">
    <property type="entry name" value="KPA_reductase"/>
</dbReference>
<dbReference type="InterPro" id="IPR050838">
    <property type="entry name" value="Ketopantoate_reductase"/>
</dbReference>
<feature type="compositionally biased region" description="Polar residues" evidence="4">
    <location>
        <begin position="127"/>
        <end position="140"/>
    </location>
</feature>
<feature type="domain" description="Ketopantoate reductase C-terminal" evidence="6">
    <location>
        <begin position="372"/>
        <end position="495"/>
    </location>
</feature>
<evidence type="ECO:0000256" key="2">
    <source>
        <dbReference type="ARBA" id="ARBA00022857"/>
    </source>
</evidence>
<dbReference type="GO" id="GO:0008677">
    <property type="term" value="F:2-dehydropantoate 2-reductase activity"/>
    <property type="evidence" value="ECO:0007669"/>
    <property type="project" value="TreeGrafter"/>
</dbReference>
<dbReference type="Gene3D" id="3.40.50.720">
    <property type="entry name" value="NAD(P)-binding Rossmann-like Domain"/>
    <property type="match status" value="1"/>
</dbReference>
<accession>A0A9P7NCF8</accession>
<dbReference type="AlphaFoldDB" id="A0A9P7NCF8"/>
<dbReference type="GO" id="GO:0005739">
    <property type="term" value="C:mitochondrion"/>
    <property type="evidence" value="ECO:0007669"/>
    <property type="project" value="TreeGrafter"/>
</dbReference>
<evidence type="ECO:0000259" key="6">
    <source>
        <dbReference type="Pfam" id="PF08546"/>
    </source>
</evidence>
<dbReference type="Proteomes" id="UP000748025">
    <property type="component" value="Unassembled WGS sequence"/>
</dbReference>
<evidence type="ECO:0000256" key="4">
    <source>
        <dbReference type="SAM" id="MobiDB-lite"/>
    </source>
</evidence>
<dbReference type="Pfam" id="PF08546">
    <property type="entry name" value="ApbA_C"/>
    <property type="match status" value="1"/>
</dbReference>
<evidence type="ECO:0000313" key="7">
    <source>
        <dbReference type="EMBL" id="KAG6008413.1"/>
    </source>
</evidence>
<dbReference type="InterPro" id="IPR008927">
    <property type="entry name" value="6-PGluconate_DH-like_C_sf"/>
</dbReference>
<gene>
    <name evidence="7" type="ORF">E4U43_000155</name>
</gene>
<dbReference type="EMBL" id="SRPW01001043">
    <property type="protein sequence ID" value="KAG6008413.1"/>
    <property type="molecule type" value="Genomic_DNA"/>
</dbReference>
<dbReference type="InterPro" id="IPR013328">
    <property type="entry name" value="6PGD_dom2"/>
</dbReference>
<name>A0A9P7NCF8_9HYPO</name>
<keyword evidence="8" id="KW-1185">Reference proteome</keyword>
<evidence type="ECO:0000256" key="1">
    <source>
        <dbReference type="ARBA" id="ARBA00007870"/>
    </source>
</evidence>